<comment type="caution">
    <text evidence="1">The sequence shown here is derived from an EMBL/GenBank/DDBJ whole genome shotgun (WGS) entry which is preliminary data.</text>
</comment>
<dbReference type="Proteomes" id="UP000037594">
    <property type="component" value="Unassembled WGS sequence"/>
</dbReference>
<evidence type="ECO:0000313" key="1">
    <source>
        <dbReference type="EMBL" id="KMV15962.1"/>
    </source>
</evidence>
<proteinExistence type="predicted"/>
<protein>
    <submittedName>
        <fullName evidence="1">Uncharacterized protein</fullName>
    </submittedName>
</protein>
<dbReference type="OrthoDB" id="9923289at2"/>
<gene>
    <name evidence="1" type="ORF">ACT17_23010</name>
</gene>
<dbReference type="PATRIC" id="fig|451644.5.peg.4752"/>
<name>A0A0J8U4F5_9MYCO</name>
<dbReference type="EMBL" id="LFOD01000025">
    <property type="protein sequence ID" value="KMV15962.1"/>
    <property type="molecule type" value="Genomic_DNA"/>
</dbReference>
<sequence length="173" mass="19800">MTAPLIWFDSAAELIAEVESMREKTWTGADRVEVQLVRYIAPRIESESIPGLRFSTFSNGREFGAVYAAGEHLFTVFAHRNSDEMLFSGRRIEDALADGDEESAIWPYHPWITDRERLGIGGWQRPDFEAFYLLISDLLHAAIDADADAGADTLDLMERVFWPVLEDESWWDR</sequence>
<dbReference type="RefSeq" id="WP_048896223.1">
    <property type="nucleotide sequence ID" value="NZ_LFOD01000025.1"/>
</dbReference>
<dbReference type="AlphaFoldDB" id="A0A0J8U4F5"/>
<accession>A0A0J8U4F5</accession>
<organism evidence="1 2">
    <name type="scientific">Mycolicibacterium conceptionense</name>
    <dbReference type="NCBI Taxonomy" id="451644"/>
    <lineage>
        <taxon>Bacteria</taxon>
        <taxon>Bacillati</taxon>
        <taxon>Actinomycetota</taxon>
        <taxon>Actinomycetes</taxon>
        <taxon>Mycobacteriales</taxon>
        <taxon>Mycobacteriaceae</taxon>
        <taxon>Mycolicibacterium</taxon>
    </lineage>
</organism>
<reference evidence="1 2" key="1">
    <citation type="submission" date="2015-06" db="EMBL/GenBank/DDBJ databases">
        <title>Genome sequence of Mycobacterium conceptionense strain MLE.</title>
        <authorList>
            <person name="Greninger A.L."/>
            <person name="Cunningham G."/>
            <person name="Chiu C.Y."/>
            <person name="Miller S."/>
        </authorList>
    </citation>
    <scope>NUCLEOTIDE SEQUENCE [LARGE SCALE GENOMIC DNA]</scope>
    <source>
        <strain evidence="1 2">MLE</strain>
    </source>
</reference>
<evidence type="ECO:0000313" key="2">
    <source>
        <dbReference type="Proteomes" id="UP000037594"/>
    </source>
</evidence>